<comment type="caution">
    <text evidence="2">The sequence shown here is derived from an EMBL/GenBank/DDBJ whole genome shotgun (WGS) entry which is preliminary data.</text>
</comment>
<evidence type="ECO:0000313" key="2">
    <source>
        <dbReference type="EMBL" id="KAL0565768.1"/>
    </source>
</evidence>
<gene>
    <name evidence="2" type="ORF">V5O48_016253</name>
</gene>
<dbReference type="EMBL" id="JBAHYK010002128">
    <property type="protein sequence ID" value="KAL0565768.1"/>
    <property type="molecule type" value="Genomic_DNA"/>
</dbReference>
<sequence length="191" mass="20619">MSNNKNTNNTNTNNNDGSANNCQNTAPGPLTSDIDQLVALINNAVAARVPAAVDTALGTILDDRLAFANQTVQANNNGPAATASQLTFPGAPLQGTVCSNCNYLIPTAQRPADRWYAIIVGRKVGWIKGWGFANDLTSSVSGRLKMYCQNEEMARSMFHDRQMAKAVRVVTDADDIQLAYTYQQGVLFPCF</sequence>
<evidence type="ECO:0000256" key="1">
    <source>
        <dbReference type="SAM" id="MobiDB-lite"/>
    </source>
</evidence>
<evidence type="ECO:0000313" key="3">
    <source>
        <dbReference type="Proteomes" id="UP001465976"/>
    </source>
</evidence>
<accession>A0ABR3ESA4</accession>
<protein>
    <submittedName>
        <fullName evidence="2">Uncharacterized protein</fullName>
    </submittedName>
</protein>
<name>A0ABR3ESA4_9AGAR</name>
<feature type="region of interest" description="Disordered" evidence="1">
    <location>
        <begin position="1"/>
        <end position="27"/>
    </location>
</feature>
<dbReference type="Proteomes" id="UP001465976">
    <property type="component" value="Unassembled WGS sequence"/>
</dbReference>
<organism evidence="2 3">
    <name type="scientific">Marasmius crinis-equi</name>
    <dbReference type="NCBI Taxonomy" id="585013"/>
    <lineage>
        <taxon>Eukaryota</taxon>
        <taxon>Fungi</taxon>
        <taxon>Dikarya</taxon>
        <taxon>Basidiomycota</taxon>
        <taxon>Agaricomycotina</taxon>
        <taxon>Agaricomycetes</taxon>
        <taxon>Agaricomycetidae</taxon>
        <taxon>Agaricales</taxon>
        <taxon>Marasmiineae</taxon>
        <taxon>Marasmiaceae</taxon>
        <taxon>Marasmius</taxon>
    </lineage>
</organism>
<keyword evidence="3" id="KW-1185">Reference proteome</keyword>
<feature type="compositionally biased region" description="Low complexity" evidence="1">
    <location>
        <begin position="1"/>
        <end position="15"/>
    </location>
</feature>
<proteinExistence type="predicted"/>
<reference evidence="2 3" key="1">
    <citation type="submission" date="2024-02" db="EMBL/GenBank/DDBJ databases">
        <title>A draft genome for the cacao thread blight pathogen Marasmius crinis-equi.</title>
        <authorList>
            <person name="Cohen S.P."/>
            <person name="Baruah I.K."/>
            <person name="Amoako-Attah I."/>
            <person name="Bukari Y."/>
            <person name="Meinhardt L.W."/>
            <person name="Bailey B.A."/>
        </authorList>
    </citation>
    <scope>NUCLEOTIDE SEQUENCE [LARGE SCALE GENOMIC DNA]</scope>
    <source>
        <strain evidence="2 3">GH-76</strain>
    </source>
</reference>
<feature type="compositionally biased region" description="Polar residues" evidence="1">
    <location>
        <begin position="16"/>
        <end position="26"/>
    </location>
</feature>